<proteinExistence type="predicted"/>
<dbReference type="Proteomes" id="UP000887013">
    <property type="component" value="Unassembled WGS sequence"/>
</dbReference>
<evidence type="ECO:0000313" key="2">
    <source>
        <dbReference type="Proteomes" id="UP000887013"/>
    </source>
</evidence>
<comment type="caution">
    <text evidence="1">The sequence shown here is derived from an EMBL/GenBank/DDBJ whole genome shotgun (WGS) entry which is preliminary data.</text>
</comment>
<dbReference type="EMBL" id="BMAW01005825">
    <property type="protein sequence ID" value="GFS96136.1"/>
    <property type="molecule type" value="Genomic_DNA"/>
</dbReference>
<keyword evidence="2" id="KW-1185">Reference proteome</keyword>
<sequence>MIKDADYSISQRNDLIEALLTYSHTLNWRLWCLALVNLSNTVRLEQLRSFVYISGGRKGVIFVAIISLVRSIWDVENIVTPTIERINMPS</sequence>
<reference evidence="1" key="1">
    <citation type="submission" date="2020-08" db="EMBL/GenBank/DDBJ databases">
        <title>Multicomponent nature underlies the extraordinary mechanical properties of spider dragline silk.</title>
        <authorList>
            <person name="Kono N."/>
            <person name="Nakamura H."/>
            <person name="Mori M."/>
            <person name="Yoshida Y."/>
            <person name="Ohtoshi R."/>
            <person name="Malay A.D."/>
            <person name="Moran D.A.P."/>
            <person name="Tomita M."/>
            <person name="Numata K."/>
            <person name="Arakawa K."/>
        </authorList>
    </citation>
    <scope>NUCLEOTIDE SEQUENCE</scope>
</reference>
<gene>
    <name evidence="1" type="ORF">NPIL_700491</name>
</gene>
<evidence type="ECO:0000313" key="1">
    <source>
        <dbReference type="EMBL" id="GFS96136.1"/>
    </source>
</evidence>
<dbReference type="AlphaFoldDB" id="A0A8X6N6Q2"/>
<name>A0A8X6N6Q2_NEPPI</name>
<protein>
    <submittedName>
        <fullName evidence="1">Uncharacterized protein</fullName>
    </submittedName>
</protein>
<organism evidence="1 2">
    <name type="scientific">Nephila pilipes</name>
    <name type="common">Giant wood spider</name>
    <name type="synonym">Nephila maculata</name>
    <dbReference type="NCBI Taxonomy" id="299642"/>
    <lineage>
        <taxon>Eukaryota</taxon>
        <taxon>Metazoa</taxon>
        <taxon>Ecdysozoa</taxon>
        <taxon>Arthropoda</taxon>
        <taxon>Chelicerata</taxon>
        <taxon>Arachnida</taxon>
        <taxon>Araneae</taxon>
        <taxon>Araneomorphae</taxon>
        <taxon>Entelegynae</taxon>
        <taxon>Araneoidea</taxon>
        <taxon>Nephilidae</taxon>
        <taxon>Nephila</taxon>
    </lineage>
</organism>
<accession>A0A8X6N6Q2</accession>